<evidence type="ECO:0000313" key="1">
    <source>
        <dbReference type="EMBL" id="MPC96110.1"/>
    </source>
</evidence>
<proteinExistence type="predicted"/>
<protein>
    <submittedName>
        <fullName evidence="1">Uncharacterized protein</fullName>
    </submittedName>
</protein>
<dbReference type="AlphaFoldDB" id="A0A5B7JH93"/>
<dbReference type="EMBL" id="VSRR010104683">
    <property type="protein sequence ID" value="MPC96110.1"/>
    <property type="molecule type" value="Genomic_DNA"/>
</dbReference>
<accession>A0A5B7JH93</accession>
<gene>
    <name evidence="1" type="ORF">E2C01_091349</name>
</gene>
<reference evidence="1 2" key="1">
    <citation type="submission" date="2019-05" db="EMBL/GenBank/DDBJ databases">
        <title>Another draft genome of Portunus trituberculatus and its Hox gene families provides insights of decapod evolution.</title>
        <authorList>
            <person name="Jeong J.-H."/>
            <person name="Song I."/>
            <person name="Kim S."/>
            <person name="Choi T."/>
            <person name="Kim D."/>
            <person name="Ryu S."/>
            <person name="Kim W."/>
        </authorList>
    </citation>
    <scope>NUCLEOTIDE SEQUENCE [LARGE SCALE GENOMIC DNA]</scope>
    <source>
        <tissue evidence="1">Muscle</tissue>
    </source>
</reference>
<comment type="caution">
    <text evidence="1">The sequence shown here is derived from an EMBL/GenBank/DDBJ whole genome shotgun (WGS) entry which is preliminary data.</text>
</comment>
<organism evidence="1 2">
    <name type="scientific">Portunus trituberculatus</name>
    <name type="common">Swimming crab</name>
    <name type="synonym">Neptunus trituberculatus</name>
    <dbReference type="NCBI Taxonomy" id="210409"/>
    <lineage>
        <taxon>Eukaryota</taxon>
        <taxon>Metazoa</taxon>
        <taxon>Ecdysozoa</taxon>
        <taxon>Arthropoda</taxon>
        <taxon>Crustacea</taxon>
        <taxon>Multicrustacea</taxon>
        <taxon>Malacostraca</taxon>
        <taxon>Eumalacostraca</taxon>
        <taxon>Eucarida</taxon>
        <taxon>Decapoda</taxon>
        <taxon>Pleocyemata</taxon>
        <taxon>Brachyura</taxon>
        <taxon>Eubrachyura</taxon>
        <taxon>Portunoidea</taxon>
        <taxon>Portunidae</taxon>
        <taxon>Portuninae</taxon>
        <taxon>Portunus</taxon>
    </lineage>
</organism>
<name>A0A5B7JH93_PORTR</name>
<evidence type="ECO:0000313" key="2">
    <source>
        <dbReference type="Proteomes" id="UP000324222"/>
    </source>
</evidence>
<dbReference type="Proteomes" id="UP000324222">
    <property type="component" value="Unassembled WGS sequence"/>
</dbReference>
<sequence length="51" mass="5731">MHYNNEGLVQFAETAGDHEGRLTHKSPPKTLYDSGELLLSLFHCQIAYKLG</sequence>
<keyword evidence="2" id="KW-1185">Reference proteome</keyword>